<dbReference type="GO" id="GO:0005829">
    <property type="term" value="C:cytosol"/>
    <property type="evidence" value="ECO:0007669"/>
    <property type="project" value="TreeGrafter"/>
</dbReference>
<keyword evidence="9" id="KW-0234">DNA repair</keyword>
<dbReference type="GO" id="GO:0003677">
    <property type="term" value="F:DNA binding"/>
    <property type="evidence" value="ECO:0007669"/>
    <property type="project" value="UniProtKB-KW"/>
</dbReference>
<evidence type="ECO:0000256" key="9">
    <source>
        <dbReference type="ARBA" id="ARBA00023204"/>
    </source>
</evidence>
<keyword evidence="6" id="KW-0269">Exonuclease</keyword>
<dbReference type="SUPFAM" id="SSF52540">
    <property type="entry name" value="P-loop containing nucleoside triphosphate hydrolases"/>
    <property type="match status" value="1"/>
</dbReference>
<evidence type="ECO:0000256" key="7">
    <source>
        <dbReference type="ARBA" id="ARBA00022840"/>
    </source>
</evidence>
<keyword evidence="2 14" id="KW-0547">Nucleotide-binding</keyword>
<dbReference type="AlphaFoldDB" id="A0A2U8FCT4"/>
<dbReference type="RefSeq" id="WP_108910816.1">
    <property type="nucleotide sequence ID" value="NZ_CP021886.1"/>
</dbReference>
<dbReference type="GO" id="GO:0043138">
    <property type="term" value="F:3'-5' DNA helicase activity"/>
    <property type="evidence" value="ECO:0007669"/>
    <property type="project" value="UniProtKB-EC"/>
</dbReference>
<dbReference type="GO" id="GO:0005524">
    <property type="term" value="F:ATP binding"/>
    <property type="evidence" value="ECO:0007669"/>
    <property type="project" value="UniProtKB-UniRule"/>
</dbReference>
<dbReference type="SUPFAM" id="SSF52980">
    <property type="entry name" value="Restriction endonuclease-like"/>
    <property type="match status" value="1"/>
</dbReference>
<dbReference type="NCBIfam" id="NF010485">
    <property type="entry name" value="PRK13909.1-2"/>
    <property type="match status" value="1"/>
</dbReference>
<evidence type="ECO:0000256" key="3">
    <source>
        <dbReference type="ARBA" id="ARBA00022763"/>
    </source>
</evidence>
<dbReference type="InterPro" id="IPR000212">
    <property type="entry name" value="DNA_helicase_UvrD/REP"/>
</dbReference>
<evidence type="ECO:0000256" key="2">
    <source>
        <dbReference type="ARBA" id="ARBA00022741"/>
    </source>
</evidence>
<keyword evidence="5 14" id="KW-0347">Helicase</keyword>
<evidence type="ECO:0000256" key="14">
    <source>
        <dbReference type="PROSITE-ProRule" id="PRU00560"/>
    </source>
</evidence>
<dbReference type="EC" id="5.6.2.4" evidence="12"/>
<dbReference type="GO" id="GO:0000725">
    <property type="term" value="P:recombinational repair"/>
    <property type="evidence" value="ECO:0007669"/>
    <property type="project" value="TreeGrafter"/>
</dbReference>
<keyword evidence="7 14" id="KW-0067">ATP-binding</keyword>
<evidence type="ECO:0000313" key="16">
    <source>
        <dbReference type="EMBL" id="AWI33956.1"/>
    </source>
</evidence>
<comment type="catalytic activity">
    <reaction evidence="11">
        <text>Couples ATP hydrolysis with the unwinding of duplex DNA by translocating in the 3'-5' direction.</text>
        <dbReference type="EC" id="5.6.2.4"/>
    </reaction>
</comment>
<dbReference type="EMBL" id="CP021886">
    <property type="protein sequence ID" value="AWI33956.1"/>
    <property type="molecule type" value="Genomic_DNA"/>
</dbReference>
<evidence type="ECO:0000256" key="10">
    <source>
        <dbReference type="ARBA" id="ARBA00023235"/>
    </source>
</evidence>
<evidence type="ECO:0000256" key="12">
    <source>
        <dbReference type="ARBA" id="ARBA00034808"/>
    </source>
</evidence>
<dbReference type="InterPro" id="IPR011604">
    <property type="entry name" value="PDDEXK-like_dom_sf"/>
</dbReference>
<feature type="binding site" evidence="14">
    <location>
        <begin position="10"/>
        <end position="17"/>
    </location>
    <ligand>
        <name>ATP</name>
        <dbReference type="ChEBI" id="CHEBI:30616"/>
    </ligand>
</feature>
<comment type="catalytic activity">
    <reaction evidence="13">
        <text>ATP + H2O = ADP + phosphate + H(+)</text>
        <dbReference type="Rhea" id="RHEA:13065"/>
        <dbReference type="ChEBI" id="CHEBI:15377"/>
        <dbReference type="ChEBI" id="CHEBI:15378"/>
        <dbReference type="ChEBI" id="CHEBI:30616"/>
        <dbReference type="ChEBI" id="CHEBI:43474"/>
        <dbReference type="ChEBI" id="CHEBI:456216"/>
        <dbReference type="EC" id="5.6.2.4"/>
    </reaction>
</comment>
<accession>A0A2U8FCT4</accession>
<gene>
    <name evidence="16" type="ORF">CDV25_03625</name>
</gene>
<evidence type="ECO:0000256" key="1">
    <source>
        <dbReference type="ARBA" id="ARBA00022722"/>
    </source>
</evidence>
<dbReference type="PANTHER" id="PTHR11070">
    <property type="entry name" value="UVRD / RECB / PCRA DNA HELICASE FAMILY MEMBER"/>
    <property type="match status" value="1"/>
</dbReference>
<keyword evidence="3" id="KW-0227">DNA damage</keyword>
<dbReference type="GO" id="GO:0004527">
    <property type="term" value="F:exonuclease activity"/>
    <property type="evidence" value="ECO:0007669"/>
    <property type="project" value="UniProtKB-KW"/>
</dbReference>
<dbReference type="PROSITE" id="PS51198">
    <property type="entry name" value="UVRD_HELICASE_ATP_BIND"/>
    <property type="match status" value="1"/>
</dbReference>
<name>A0A2U8FCT4_9HELI</name>
<dbReference type="Gene3D" id="3.90.320.10">
    <property type="match status" value="1"/>
</dbReference>
<keyword evidence="10" id="KW-0413">Isomerase</keyword>
<dbReference type="InterPro" id="IPR014017">
    <property type="entry name" value="DNA_helicase_UvrD-like_C"/>
</dbReference>
<evidence type="ECO:0000259" key="15">
    <source>
        <dbReference type="PROSITE" id="PS51198"/>
    </source>
</evidence>
<keyword evidence="1" id="KW-0540">Nuclease</keyword>
<dbReference type="OrthoDB" id="9810135at2"/>
<dbReference type="KEGG" id="had:CDV25_03625"/>
<evidence type="ECO:0000256" key="11">
    <source>
        <dbReference type="ARBA" id="ARBA00034617"/>
    </source>
</evidence>
<proteinExistence type="predicted"/>
<keyword evidence="8" id="KW-0238">DNA-binding</keyword>
<dbReference type="Proteomes" id="UP000244890">
    <property type="component" value="Chromosome"/>
</dbReference>
<organism evidence="16 17">
    <name type="scientific">Helicobacter apodemus</name>
    <dbReference type="NCBI Taxonomy" id="135569"/>
    <lineage>
        <taxon>Bacteria</taxon>
        <taxon>Pseudomonadati</taxon>
        <taxon>Campylobacterota</taxon>
        <taxon>Epsilonproteobacteria</taxon>
        <taxon>Campylobacterales</taxon>
        <taxon>Helicobacteraceae</taxon>
        <taxon>Helicobacter</taxon>
    </lineage>
</organism>
<dbReference type="InterPro" id="IPR014016">
    <property type="entry name" value="UvrD-like_ATP-bd"/>
</dbReference>
<sequence length="917" mass="106805">MDKALLCVSASAGSGKTYKLVWRYIELLFLGAKPSSILTLTFTKKAAKEMQERIIKEIQSIYYHRNDNEFIKKVESNIGSIKSERIQERIPFIYQSFLTEELKITTIDAFFQKILRGLCWYVGVEYDFKIGQDNLEVIAEIFLKLLDNETFEDVLELCYERREQRLQSLLSLCEFLDFFKEMLDESLFISSLLKSDCKQQALAYARGIKESYYVQKGEIHPQLQFEDFSALLSKCETWILKEDLREYRGFSKILFNDADFIGLKKAISRFFLEDEALYLQKFYRVFKVYLQAKAQFYQENNLLSFNAVSSKVYKLLCKENFSKDFLYFRLDSVISHLLIDEFQDTSILQYEILKPLIEEIKSGIGSRQFLRSFFYVGDIKQSIYRFRGGNPELFKIASKQMQQENMTNNYRSARHIVEFVNDTFLGKIEGFIPQVPMIEKEGYVRVCGCEDLEEEVYLSIVKMLEYGVNPSDITLLVFDNKSVVELAIFLQERGLRVVMDTSTKLIFHNEVRALIEFLKFLEAKNPLFEKEFFMLLGLREQSLEEFLKPTKSPAAILLPLMQKFGIASLSAKRFLEVALKFSSVKELLDGIETLQEEIVSSDFFGIRIMTIHKSKGLEFENVLIVDRKSLKSVVSKRLFFDFGADGVSIKRIFKYDNHKRSAIRMSLEPPYKEALLKEKELTKKDLKNQLYVALTRAKGTMQIFYGLKNAQSAFGEIGLRDEERGELMRSLEISDFKAVIPETSFEYPHPAMLENLGRQEQMQVAQKEVLQGDIQSLSFGVALHFVMEQKLKNHLEDSLLLEILRNKEGFYLSQKTLQEILNKCNLLLKNHQFNEILQKGSVKCELPFLSNGRQKRLDLLVENEKEAFIVDYKSGQPKSAYEIQIREYMQSIKVILKKQVYGYIFYTEDSGKLVEIV</sequence>
<feature type="domain" description="UvrD-like helicase ATP-binding" evidence="15">
    <location>
        <begin position="1"/>
        <end position="413"/>
    </location>
</feature>
<reference evidence="16 17" key="1">
    <citation type="submission" date="2017-06" db="EMBL/GenBank/DDBJ databases">
        <title>Complete genome of Helicobacter apodemus.</title>
        <authorList>
            <person name="Cho S."/>
        </authorList>
    </citation>
    <scope>NUCLEOTIDE SEQUENCE [LARGE SCALE GENOMIC DNA]</scope>
    <source>
        <strain evidence="17">SNUVETPUB-15-01</strain>
    </source>
</reference>
<evidence type="ECO:0000256" key="8">
    <source>
        <dbReference type="ARBA" id="ARBA00023125"/>
    </source>
</evidence>
<dbReference type="PANTHER" id="PTHR11070:SF67">
    <property type="entry name" value="DNA 3'-5' HELICASE"/>
    <property type="match status" value="1"/>
</dbReference>
<evidence type="ECO:0000256" key="5">
    <source>
        <dbReference type="ARBA" id="ARBA00022806"/>
    </source>
</evidence>
<dbReference type="Pfam" id="PF00580">
    <property type="entry name" value="UvrD-helicase"/>
    <property type="match status" value="1"/>
</dbReference>
<dbReference type="InterPro" id="IPR027417">
    <property type="entry name" value="P-loop_NTPase"/>
</dbReference>
<dbReference type="Gene3D" id="3.40.50.300">
    <property type="entry name" value="P-loop containing nucleotide triphosphate hydrolases"/>
    <property type="match status" value="4"/>
</dbReference>
<keyword evidence="4 14" id="KW-0378">Hydrolase</keyword>
<dbReference type="InterPro" id="IPR011335">
    <property type="entry name" value="Restrct_endonuc-II-like"/>
</dbReference>
<evidence type="ECO:0000256" key="13">
    <source>
        <dbReference type="ARBA" id="ARBA00048988"/>
    </source>
</evidence>
<protein>
    <recommendedName>
        <fullName evidence="12">DNA 3'-5' helicase</fullName>
        <ecNumber evidence="12">5.6.2.4</ecNumber>
    </recommendedName>
</protein>
<evidence type="ECO:0000313" key="17">
    <source>
        <dbReference type="Proteomes" id="UP000244890"/>
    </source>
</evidence>
<evidence type="ECO:0000256" key="6">
    <source>
        <dbReference type="ARBA" id="ARBA00022839"/>
    </source>
</evidence>
<dbReference type="Pfam" id="PF13361">
    <property type="entry name" value="UvrD_C"/>
    <property type="match status" value="1"/>
</dbReference>
<evidence type="ECO:0000256" key="4">
    <source>
        <dbReference type="ARBA" id="ARBA00022801"/>
    </source>
</evidence>